<name>A0A0F9KTD2_9ZZZZ</name>
<dbReference type="EMBL" id="LAZR01008552">
    <property type="protein sequence ID" value="KKM78046.1"/>
    <property type="molecule type" value="Genomic_DNA"/>
</dbReference>
<protein>
    <recommendedName>
        <fullName evidence="2">Nucleoside 2-deoxyribosyltransferase</fullName>
    </recommendedName>
</protein>
<evidence type="ECO:0000313" key="1">
    <source>
        <dbReference type="EMBL" id="KKM78046.1"/>
    </source>
</evidence>
<comment type="caution">
    <text evidence="1">The sequence shown here is derived from an EMBL/GenBank/DDBJ whole genome shotgun (WGS) entry which is preliminary data.</text>
</comment>
<reference evidence="1" key="1">
    <citation type="journal article" date="2015" name="Nature">
        <title>Complex archaea that bridge the gap between prokaryotes and eukaryotes.</title>
        <authorList>
            <person name="Spang A."/>
            <person name="Saw J.H."/>
            <person name="Jorgensen S.L."/>
            <person name="Zaremba-Niedzwiedzka K."/>
            <person name="Martijn J."/>
            <person name="Lind A.E."/>
            <person name="van Eijk R."/>
            <person name="Schleper C."/>
            <person name="Guy L."/>
            <person name="Ettema T.J."/>
        </authorList>
    </citation>
    <scope>NUCLEOTIDE SEQUENCE</scope>
</reference>
<gene>
    <name evidence="1" type="ORF">LCGC14_1363870</name>
</gene>
<dbReference type="Gene3D" id="3.40.50.450">
    <property type="match status" value="1"/>
</dbReference>
<accession>A0A0F9KTD2</accession>
<sequence>ISAYTRELYEYDSPKPKLHTLSENQIKSIIERYKKKTVIEKLNNLILYGGRKSHYFGQPIRFDGENDYPITYSVNKEEFDNIRNQAFDAGYFILPTSGGNAKLTWEGWKKLEQLKELGILSKKCFVAMSCSEDLSEIYEQGIKEAIIEVGYEPIFIEKEEHNEKICDLIIAEIRACKFLIVDVTGQRQNVYYEAGFAHGLGRDVIWTCKQEEIEEAHFDTRQYNHITWEDAQDLRKKLVSRIKATIL</sequence>
<proteinExistence type="predicted"/>
<dbReference type="AlphaFoldDB" id="A0A0F9KTD2"/>
<feature type="non-terminal residue" evidence="1">
    <location>
        <position position="1"/>
    </location>
</feature>
<evidence type="ECO:0008006" key="2">
    <source>
        <dbReference type="Google" id="ProtNLM"/>
    </source>
</evidence>
<organism evidence="1">
    <name type="scientific">marine sediment metagenome</name>
    <dbReference type="NCBI Taxonomy" id="412755"/>
    <lineage>
        <taxon>unclassified sequences</taxon>
        <taxon>metagenomes</taxon>
        <taxon>ecological metagenomes</taxon>
    </lineage>
</organism>